<reference evidence="2 5" key="2">
    <citation type="submission" date="2022-05" db="EMBL/GenBank/DDBJ databases">
        <title>Genome Sequencing of Bee-Associated Microbes.</title>
        <authorList>
            <person name="Dunlap C."/>
        </authorList>
    </citation>
    <scope>NUCLEOTIDE SEQUENCE [LARGE SCALE GENOMIC DNA]</scope>
    <source>
        <strain evidence="2 5">NRRL B-23120</strain>
    </source>
</reference>
<dbReference type="PROSITE" id="PS51340">
    <property type="entry name" value="MOSC"/>
    <property type="match status" value="1"/>
</dbReference>
<sequence length="228" mass="25431">MTPQIVSINVGKPKKIVYQGKEVETGIYKEPVHRPLFLSKTQLEGDGQADLEVHGGPDKALCVYSANHYDYWEKELGQPLSFGAFGENITISGLEEEEVCIGDIYELGEALVQVSQPRRPCFKLSIRYSDVKLPVKLQDTGYTGFYFRVLKEGIIPENPVFRLVTKHAQGLTVEFVNTCKYHDKNNIPGIRIILANEALAESWRGSFEKKLAEAVDLSDPAQSGGVKE</sequence>
<dbReference type="GO" id="GO:0030170">
    <property type="term" value="F:pyridoxal phosphate binding"/>
    <property type="evidence" value="ECO:0007669"/>
    <property type="project" value="InterPro"/>
</dbReference>
<dbReference type="Proteomes" id="UP000288943">
    <property type="component" value="Chromosome"/>
</dbReference>
<dbReference type="Proteomes" id="UP001527202">
    <property type="component" value="Unassembled WGS sequence"/>
</dbReference>
<dbReference type="Gene3D" id="2.40.33.20">
    <property type="entry name" value="PK beta-barrel domain-like"/>
    <property type="match status" value="1"/>
</dbReference>
<dbReference type="InterPro" id="IPR005302">
    <property type="entry name" value="MoCF_Sase_C"/>
</dbReference>
<evidence type="ECO:0000313" key="2">
    <source>
        <dbReference type="EMBL" id="MCY9599279.1"/>
    </source>
</evidence>
<dbReference type="GO" id="GO:0030151">
    <property type="term" value="F:molybdenum ion binding"/>
    <property type="evidence" value="ECO:0007669"/>
    <property type="project" value="InterPro"/>
</dbReference>
<feature type="domain" description="MOSC" evidence="1">
    <location>
        <begin position="30"/>
        <end position="164"/>
    </location>
</feature>
<dbReference type="InterPro" id="IPR005163">
    <property type="entry name" value="Tri_helical_YiiM-like"/>
</dbReference>
<dbReference type="AlphaFoldDB" id="A0A410X2W9"/>
<evidence type="ECO:0000313" key="5">
    <source>
        <dbReference type="Proteomes" id="UP001527202"/>
    </source>
</evidence>
<reference evidence="3 4" key="1">
    <citation type="submission" date="2018-01" db="EMBL/GenBank/DDBJ databases">
        <title>The whole genome sequencing and assembly of Paenibacillus chitinolyticus KCCM 41400 strain.</title>
        <authorList>
            <person name="Kim J.-Y."/>
            <person name="Park M.-K."/>
            <person name="Lee Y.-J."/>
            <person name="Yi H."/>
            <person name="Bahn Y.-S."/>
            <person name="Kim J.F."/>
            <person name="Lee D.-W."/>
        </authorList>
    </citation>
    <scope>NUCLEOTIDE SEQUENCE [LARGE SCALE GENOMIC DNA]</scope>
    <source>
        <strain evidence="3 4">KCCM 41400</strain>
    </source>
</reference>
<dbReference type="SUPFAM" id="SSF50800">
    <property type="entry name" value="PK beta-barrel domain-like"/>
    <property type="match status" value="1"/>
</dbReference>
<dbReference type="EMBL" id="CP026520">
    <property type="protein sequence ID" value="QAV20960.1"/>
    <property type="molecule type" value="Genomic_DNA"/>
</dbReference>
<dbReference type="InterPro" id="IPR052353">
    <property type="entry name" value="Benzoxazolinone_Detox_Enz"/>
</dbReference>
<name>A0A410X2W9_9BACL</name>
<dbReference type="Pfam" id="PF03475">
    <property type="entry name" value="YiiM_3-alpha"/>
    <property type="match status" value="1"/>
</dbReference>
<keyword evidence="5" id="KW-1185">Reference proteome</keyword>
<dbReference type="OrthoDB" id="9786134at2"/>
<accession>A0A410X2W9</accession>
<dbReference type="GeneID" id="95378255"/>
<dbReference type="EMBL" id="JAMDMJ010000042">
    <property type="protein sequence ID" value="MCY9599279.1"/>
    <property type="molecule type" value="Genomic_DNA"/>
</dbReference>
<dbReference type="Pfam" id="PF03473">
    <property type="entry name" value="MOSC"/>
    <property type="match status" value="1"/>
</dbReference>
<dbReference type="KEGG" id="pchi:PC41400_26040"/>
<evidence type="ECO:0000313" key="3">
    <source>
        <dbReference type="EMBL" id="QAV20960.1"/>
    </source>
</evidence>
<dbReference type="GO" id="GO:0003824">
    <property type="term" value="F:catalytic activity"/>
    <property type="evidence" value="ECO:0007669"/>
    <property type="project" value="InterPro"/>
</dbReference>
<organism evidence="3 4">
    <name type="scientific">Paenibacillus chitinolyticus</name>
    <dbReference type="NCBI Taxonomy" id="79263"/>
    <lineage>
        <taxon>Bacteria</taxon>
        <taxon>Bacillati</taxon>
        <taxon>Bacillota</taxon>
        <taxon>Bacilli</taxon>
        <taxon>Bacillales</taxon>
        <taxon>Paenibacillaceae</taxon>
        <taxon>Paenibacillus</taxon>
    </lineage>
</organism>
<evidence type="ECO:0000313" key="4">
    <source>
        <dbReference type="Proteomes" id="UP000288943"/>
    </source>
</evidence>
<proteinExistence type="predicted"/>
<dbReference type="RefSeq" id="WP_042233647.1">
    <property type="nucleotide sequence ID" value="NZ_CP026520.1"/>
</dbReference>
<protein>
    <submittedName>
        <fullName evidence="3">MOSC domain-containing protein</fullName>
    </submittedName>
</protein>
<evidence type="ECO:0000259" key="1">
    <source>
        <dbReference type="PROSITE" id="PS51340"/>
    </source>
</evidence>
<gene>
    <name evidence="2" type="ORF">M5X16_26415</name>
    <name evidence="3" type="ORF">PC41400_26040</name>
</gene>
<dbReference type="PANTHER" id="PTHR30212:SF4">
    <property type="entry name" value="MOSC DOMAIN-CONTAINING PROTEIN"/>
    <property type="match status" value="1"/>
</dbReference>
<dbReference type="InterPro" id="IPR011037">
    <property type="entry name" value="Pyrv_Knase-like_insert_dom_sf"/>
</dbReference>
<dbReference type="PANTHER" id="PTHR30212">
    <property type="entry name" value="PROTEIN YIIM"/>
    <property type="match status" value="1"/>
</dbReference>